<dbReference type="InterPro" id="IPR041280">
    <property type="entry name" value="Big_10"/>
</dbReference>
<dbReference type="InterPro" id="IPR005490">
    <property type="entry name" value="LD_TPept_cat_dom"/>
</dbReference>
<feature type="active site" description="Nucleophile" evidence="13">
    <location>
        <position position="384"/>
    </location>
</feature>
<evidence type="ECO:0000256" key="14">
    <source>
        <dbReference type="SAM" id="MobiDB-lite"/>
    </source>
</evidence>
<evidence type="ECO:0000256" key="4">
    <source>
        <dbReference type="ARBA" id="ARBA00022729"/>
    </source>
</evidence>
<evidence type="ECO:0000256" key="10">
    <source>
        <dbReference type="ARBA" id="ARBA00023315"/>
    </source>
</evidence>
<evidence type="ECO:0000256" key="3">
    <source>
        <dbReference type="ARBA" id="ARBA00022679"/>
    </source>
</evidence>
<dbReference type="Proteomes" id="UP000653674">
    <property type="component" value="Unassembled WGS sequence"/>
</dbReference>
<gene>
    <name evidence="16" type="ORF">Pfl04_47480</name>
</gene>
<keyword evidence="10" id="KW-0012">Acyltransferase</keyword>
<keyword evidence="5 13" id="KW-0133">Cell shape</keyword>
<evidence type="ECO:0000259" key="15">
    <source>
        <dbReference type="PROSITE" id="PS52029"/>
    </source>
</evidence>
<dbReference type="GO" id="GO:0071555">
    <property type="term" value="P:cell wall organization"/>
    <property type="evidence" value="ECO:0007669"/>
    <property type="project" value="UniProtKB-UniRule"/>
</dbReference>
<keyword evidence="3" id="KW-0808">Transferase</keyword>
<dbReference type="InterPro" id="IPR038063">
    <property type="entry name" value="Transpep_catalytic_dom"/>
</dbReference>
<keyword evidence="2" id="KW-1003">Cell membrane</keyword>
<dbReference type="CDD" id="cd13432">
    <property type="entry name" value="LDT_IgD_like_2"/>
    <property type="match status" value="1"/>
</dbReference>
<keyword evidence="9" id="KW-0449">Lipoprotein</keyword>
<evidence type="ECO:0000256" key="1">
    <source>
        <dbReference type="ARBA" id="ARBA00004752"/>
    </source>
</evidence>
<feature type="compositionally biased region" description="Low complexity" evidence="14">
    <location>
        <begin position="74"/>
        <end position="85"/>
    </location>
</feature>
<dbReference type="AlphaFoldDB" id="A0A8J3LYZ2"/>
<dbReference type="InterPro" id="IPR050979">
    <property type="entry name" value="LD-transpeptidase"/>
</dbReference>
<dbReference type="Gene3D" id="2.40.440.10">
    <property type="entry name" value="L,D-transpeptidase catalytic domain-like"/>
    <property type="match status" value="1"/>
</dbReference>
<dbReference type="PANTHER" id="PTHR30582">
    <property type="entry name" value="L,D-TRANSPEPTIDASE"/>
    <property type="match status" value="1"/>
</dbReference>
<dbReference type="PANTHER" id="PTHR30582:SF2">
    <property type="entry name" value="L,D-TRANSPEPTIDASE YCIB-RELATED"/>
    <property type="match status" value="1"/>
</dbReference>
<evidence type="ECO:0000256" key="12">
    <source>
        <dbReference type="ARBA" id="ARBA00060592"/>
    </source>
</evidence>
<protein>
    <recommendedName>
        <fullName evidence="15">L,D-TPase catalytic domain-containing protein</fullName>
    </recommendedName>
</protein>
<dbReference type="GO" id="GO:0071972">
    <property type="term" value="F:peptidoglycan L,D-transpeptidase activity"/>
    <property type="evidence" value="ECO:0007669"/>
    <property type="project" value="TreeGrafter"/>
</dbReference>
<dbReference type="SUPFAM" id="SSF141523">
    <property type="entry name" value="L,D-transpeptidase catalytic domain-like"/>
    <property type="match status" value="1"/>
</dbReference>
<feature type="active site" description="Proton donor/acceptor" evidence="13">
    <location>
        <position position="366"/>
    </location>
</feature>
<keyword evidence="4" id="KW-0732">Signal</keyword>
<evidence type="ECO:0000256" key="9">
    <source>
        <dbReference type="ARBA" id="ARBA00023288"/>
    </source>
</evidence>
<dbReference type="GO" id="GO:0005576">
    <property type="term" value="C:extracellular region"/>
    <property type="evidence" value="ECO:0007669"/>
    <property type="project" value="TreeGrafter"/>
</dbReference>
<dbReference type="GO" id="GO:0008360">
    <property type="term" value="P:regulation of cell shape"/>
    <property type="evidence" value="ECO:0007669"/>
    <property type="project" value="UniProtKB-UniRule"/>
</dbReference>
<evidence type="ECO:0000256" key="8">
    <source>
        <dbReference type="ARBA" id="ARBA00023139"/>
    </source>
</evidence>
<organism evidence="16 17">
    <name type="scientific">Planosporangium flavigriseum</name>
    <dbReference type="NCBI Taxonomy" id="373681"/>
    <lineage>
        <taxon>Bacteria</taxon>
        <taxon>Bacillati</taxon>
        <taxon>Actinomycetota</taxon>
        <taxon>Actinomycetes</taxon>
        <taxon>Micromonosporales</taxon>
        <taxon>Micromonosporaceae</taxon>
        <taxon>Planosporangium</taxon>
    </lineage>
</organism>
<reference evidence="16" key="1">
    <citation type="submission" date="2021-01" db="EMBL/GenBank/DDBJ databases">
        <title>Whole genome shotgun sequence of Planosporangium flavigriseum NBRC 105377.</title>
        <authorList>
            <person name="Komaki H."/>
            <person name="Tamura T."/>
        </authorList>
    </citation>
    <scope>NUCLEOTIDE SEQUENCE</scope>
    <source>
        <strain evidence="16">NBRC 105377</strain>
    </source>
</reference>
<dbReference type="CDD" id="cd16913">
    <property type="entry name" value="YkuD_like"/>
    <property type="match status" value="1"/>
</dbReference>
<evidence type="ECO:0000256" key="11">
    <source>
        <dbReference type="ARBA" id="ARBA00023316"/>
    </source>
</evidence>
<keyword evidence="6 13" id="KW-0573">Peptidoglycan synthesis</keyword>
<dbReference type="GO" id="GO:0018104">
    <property type="term" value="P:peptidoglycan-protein cross-linking"/>
    <property type="evidence" value="ECO:0007669"/>
    <property type="project" value="TreeGrafter"/>
</dbReference>
<feature type="region of interest" description="Disordered" evidence="14">
    <location>
        <begin position="63"/>
        <end position="85"/>
    </location>
</feature>
<dbReference type="Pfam" id="PF03734">
    <property type="entry name" value="YkuD"/>
    <property type="match status" value="1"/>
</dbReference>
<keyword evidence="7" id="KW-0472">Membrane</keyword>
<keyword evidence="11 13" id="KW-0961">Cell wall biogenesis/degradation</keyword>
<comment type="caution">
    <text evidence="16">The sequence shown here is derived from an EMBL/GenBank/DDBJ whole genome shotgun (WGS) entry which is preliminary data.</text>
</comment>
<feature type="domain" description="L,D-TPase catalytic" evidence="15">
    <location>
        <begin position="283"/>
        <end position="408"/>
    </location>
</feature>
<comment type="pathway">
    <text evidence="1 13">Cell wall biogenesis; peptidoglycan biosynthesis.</text>
</comment>
<evidence type="ECO:0000256" key="2">
    <source>
        <dbReference type="ARBA" id="ARBA00022475"/>
    </source>
</evidence>
<dbReference type="FunFam" id="2.40.440.10:FF:000005">
    <property type="entry name" value="L,D-transpeptidase 2"/>
    <property type="match status" value="1"/>
</dbReference>
<evidence type="ECO:0000256" key="13">
    <source>
        <dbReference type="PROSITE-ProRule" id="PRU01373"/>
    </source>
</evidence>
<evidence type="ECO:0000313" key="16">
    <source>
        <dbReference type="EMBL" id="GIG76344.1"/>
    </source>
</evidence>
<evidence type="ECO:0000256" key="6">
    <source>
        <dbReference type="ARBA" id="ARBA00022984"/>
    </source>
</evidence>
<dbReference type="Pfam" id="PF17964">
    <property type="entry name" value="Big_10"/>
    <property type="match status" value="1"/>
</dbReference>
<dbReference type="PROSITE" id="PS52029">
    <property type="entry name" value="LD_TPASE"/>
    <property type="match status" value="1"/>
</dbReference>
<dbReference type="UniPathway" id="UPA00219"/>
<evidence type="ECO:0000256" key="7">
    <source>
        <dbReference type="ARBA" id="ARBA00023136"/>
    </source>
</evidence>
<evidence type="ECO:0000313" key="17">
    <source>
        <dbReference type="Proteomes" id="UP000653674"/>
    </source>
</evidence>
<dbReference type="EMBL" id="BONU01000052">
    <property type="protein sequence ID" value="GIG76344.1"/>
    <property type="molecule type" value="Genomic_DNA"/>
</dbReference>
<keyword evidence="8" id="KW-0564">Palmitate</keyword>
<comment type="pathway">
    <text evidence="12">Glycan biosynthesis.</text>
</comment>
<keyword evidence="17" id="KW-1185">Reference proteome</keyword>
<feature type="region of interest" description="Disordered" evidence="14">
    <location>
        <begin position="434"/>
        <end position="453"/>
    </location>
</feature>
<evidence type="ECO:0000256" key="5">
    <source>
        <dbReference type="ARBA" id="ARBA00022960"/>
    </source>
</evidence>
<name>A0A8J3LYZ2_9ACTN</name>
<sequence>MPARVGLTARKRGPRGWHRCETIDARHWHGEMDMGQRVTRRRPRRLGVAVALAGLLTIAACGPGKSSPATKVRTPTPAASTPAAPTAAISFPADGATDVPTSAEIAFRTENARSATVTLADATGAPVEGAARPDNSAWMPNAQLKYSTRYTAKVSATGASGNETSKTVTFTTMDRPDNLISVRSQLGDDLVYGVGMPVVVNFGDDIPADQRANVEKRLFVASEPAQEGAWNWFNGHEVHFRPREYWQAGTKLSIRLATGGLPFGGGAYGATDVTVRTSIGDKFVMTVDNATKTMSVTRNDQEIKTMPVSLGKPSAPSSSGNMIVMVKNEWEWFDSSTYGVPVDSQDGYRTKVSWPQRLTWGGQYIHAAPWSVGDQGRRNVSHGCTNISMENAEWLWHQTHVGDPVIVKGTERGLDWGDGWTDWNVPWEEYLKGSALPRPASPSTSPAGQPSPS</sequence>
<dbReference type="GO" id="GO:0016746">
    <property type="term" value="F:acyltransferase activity"/>
    <property type="evidence" value="ECO:0007669"/>
    <property type="project" value="UniProtKB-KW"/>
</dbReference>
<dbReference type="Gene3D" id="2.60.40.3710">
    <property type="match status" value="1"/>
</dbReference>
<feature type="compositionally biased region" description="Polar residues" evidence="14">
    <location>
        <begin position="441"/>
        <end position="453"/>
    </location>
</feature>
<accession>A0A8J3LYZ2</accession>
<proteinExistence type="predicted"/>
<dbReference type="Gene3D" id="2.60.40.3780">
    <property type="match status" value="1"/>
</dbReference>